<gene>
    <name evidence="4" type="ORF">GIB67_039645</name>
</gene>
<keyword evidence="3" id="KW-0808">Transferase</keyword>
<dbReference type="SUPFAM" id="SSF53335">
    <property type="entry name" value="S-adenosyl-L-methionine-dependent methyltransferases"/>
    <property type="match status" value="1"/>
</dbReference>
<dbReference type="Proteomes" id="UP000541444">
    <property type="component" value="Unassembled WGS sequence"/>
</dbReference>
<evidence type="ECO:0000313" key="4">
    <source>
        <dbReference type="EMBL" id="KAF6152938.1"/>
    </source>
</evidence>
<evidence type="ECO:0000256" key="1">
    <source>
        <dbReference type="ARBA" id="ARBA00008361"/>
    </source>
</evidence>
<dbReference type="InterPro" id="IPR029063">
    <property type="entry name" value="SAM-dependent_MTases_sf"/>
</dbReference>
<comment type="similarity">
    <text evidence="1">Belongs to the methyltransferase superfamily.</text>
</comment>
<dbReference type="GO" id="GO:0032259">
    <property type="term" value="P:methylation"/>
    <property type="evidence" value="ECO:0007669"/>
    <property type="project" value="UniProtKB-KW"/>
</dbReference>
<dbReference type="EMBL" id="JACGCM010001594">
    <property type="protein sequence ID" value="KAF6152938.1"/>
    <property type="molecule type" value="Genomic_DNA"/>
</dbReference>
<dbReference type="AlphaFoldDB" id="A0A7J7MDW8"/>
<name>A0A7J7MDW8_9MAGN</name>
<keyword evidence="2" id="KW-0489">Methyltransferase</keyword>
<dbReference type="Gene3D" id="3.40.50.150">
    <property type="entry name" value="Vaccinia Virus protein VP39"/>
    <property type="match status" value="2"/>
</dbReference>
<evidence type="ECO:0000256" key="3">
    <source>
        <dbReference type="ARBA" id="ARBA00022679"/>
    </source>
</evidence>
<keyword evidence="5" id="KW-1185">Reference proteome</keyword>
<dbReference type="GO" id="GO:0008168">
    <property type="term" value="F:methyltransferase activity"/>
    <property type="evidence" value="ECO:0007669"/>
    <property type="project" value="UniProtKB-KW"/>
</dbReference>
<proteinExistence type="inferred from homology"/>
<reference evidence="4 5" key="1">
    <citation type="journal article" date="2020" name="IScience">
        <title>Genome Sequencing of the Endangered Kingdonia uniflora (Circaeasteraceae, Ranunculales) Reveals Potential Mechanisms of Evolutionary Specialization.</title>
        <authorList>
            <person name="Sun Y."/>
            <person name="Deng T."/>
            <person name="Zhang A."/>
            <person name="Moore M.J."/>
            <person name="Landis J.B."/>
            <person name="Lin N."/>
            <person name="Zhang H."/>
            <person name="Zhang X."/>
            <person name="Huang J."/>
            <person name="Zhang X."/>
            <person name="Sun H."/>
            <person name="Wang H."/>
        </authorList>
    </citation>
    <scope>NUCLEOTIDE SEQUENCE [LARGE SCALE GENOMIC DNA]</scope>
    <source>
        <strain evidence="4">TB1705</strain>
        <tissue evidence="4">Leaf</tissue>
    </source>
</reference>
<comment type="caution">
    <text evidence="4">The sequence shown here is derived from an EMBL/GenBank/DDBJ whole genome shotgun (WGS) entry which is preliminary data.</text>
</comment>
<evidence type="ECO:0000313" key="5">
    <source>
        <dbReference type="Proteomes" id="UP000541444"/>
    </source>
</evidence>
<evidence type="ECO:0000256" key="2">
    <source>
        <dbReference type="ARBA" id="ARBA00022603"/>
    </source>
</evidence>
<dbReference type="OrthoDB" id="411785at2759"/>
<dbReference type="InterPro" id="IPR051419">
    <property type="entry name" value="Lys/N-term_MeTrsfase_sf"/>
</dbReference>
<dbReference type="PANTHER" id="PTHR12176:SF79">
    <property type="entry name" value="METHYLTRANSFERASE TYPE 11 DOMAIN-CONTAINING PROTEIN"/>
    <property type="match status" value="1"/>
</dbReference>
<sequence>MGTTTQAYGEPSYWNNRYTQDPGPFDWYQKYTALAPLLHFYVRPHHRILVVGCGNAGEGVVSKAQPIMEIRDLEKIEAELRMKYPTPDSRKGNLRDSRSDSIEAWDGALMVLEEGVKLTREVYSVCHGLLALNCDVGDINTKGLEDVVSVPNLFQWLWKSTSHGLNADNKCLIESRDVTEQKECTNQTSEASKRCESCKCSIQFTNECHKDTVIEADIDEYAKDKAKFENYLVGNFGGKRLAYPFVKQSHTKIWGLKDGIASVVGSPLFLDKPTEEKSRNVFDTLSIEIGVKTLSEGLANDGYQDLVNIDISSVVIEAMEKKYCDRPELKFSTPEWVIDINMDVRDMSGFESDYFDAVIDKGNAYTTISISFLGCIF</sequence>
<dbReference type="PANTHER" id="PTHR12176">
    <property type="entry name" value="SAM-DEPENDENT METHYLTRANSFERASE SUPERFAMILY PROTEIN"/>
    <property type="match status" value="1"/>
</dbReference>
<accession>A0A7J7MDW8</accession>
<organism evidence="4 5">
    <name type="scientific">Kingdonia uniflora</name>
    <dbReference type="NCBI Taxonomy" id="39325"/>
    <lineage>
        <taxon>Eukaryota</taxon>
        <taxon>Viridiplantae</taxon>
        <taxon>Streptophyta</taxon>
        <taxon>Embryophyta</taxon>
        <taxon>Tracheophyta</taxon>
        <taxon>Spermatophyta</taxon>
        <taxon>Magnoliopsida</taxon>
        <taxon>Ranunculales</taxon>
        <taxon>Circaeasteraceae</taxon>
        <taxon>Kingdonia</taxon>
    </lineage>
</organism>
<protein>
    <submittedName>
        <fullName evidence="4">Uncharacterized protein</fullName>
    </submittedName>
</protein>